<keyword evidence="5 10" id="KW-1133">Transmembrane helix</keyword>
<comment type="subcellular location">
    <subcellularLocation>
        <location evidence="1">Mitochondrion membrane</location>
        <topology evidence="1">Multi-pass membrane protein</topology>
    </subcellularLocation>
</comment>
<dbReference type="PANTHER" id="PTHR45758">
    <property type="entry name" value="MITOFERRIN-1-RELATED"/>
    <property type="match status" value="1"/>
</dbReference>
<name>A0A2R6Q8H5_ACTCC</name>
<dbReference type="PROSITE" id="PS50920">
    <property type="entry name" value="SOLCAR"/>
    <property type="match status" value="2"/>
</dbReference>
<dbReference type="InParanoid" id="A0A2R6Q8H5"/>
<evidence type="ECO:0000256" key="4">
    <source>
        <dbReference type="ARBA" id="ARBA00022692"/>
    </source>
</evidence>
<reference evidence="11 12" key="1">
    <citation type="submission" date="2017-07" db="EMBL/GenBank/DDBJ databases">
        <title>An improved, manually edited Actinidia chinensis var. chinensis (kiwifruit) genome highlights the challenges associated with draft genomes and gene prediction in plants.</title>
        <authorList>
            <person name="Pilkington S."/>
            <person name="Crowhurst R."/>
            <person name="Hilario E."/>
            <person name="Nardozza S."/>
            <person name="Fraser L."/>
            <person name="Peng Y."/>
            <person name="Gunaseelan K."/>
            <person name="Simpson R."/>
            <person name="Tahir J."/>
            <person name="Deroles S."/>
            <person name="Templeton K."/>
            <person name="Luo Z."/>
            <person name="Davy M."/>
            <person name="Cheng C."/>
            <person name="Mcneilage M."/>
            <person name="Scaglione D."/>
            <person name="Liu Y."/>
            <person name="Zhang Q."/>
            <person name="Datson P."/>
            <person name="De Silva N."/>
            <person name="Gardiner S."/>
            <person name="Bassett H."/>
            <person name="Chagne D."/>
            <person name="Mccallum J."/>
            <person name="Dzierzon H."/>
            <person name="Deng C."/>
            <person name="Wang Y.-Y."/>
            <person name="Barron N."/>
            <person name="Manako K."/>
            <person name="Bowen J."/>
            <person name="Foster T."/>
            <person name="Erridge Z."/>
            <person name="Tiffin H."/>
            <person name="Waite C."/>
            <person name="Davies K."/>
            <person name="Grierson E."/>
            <person name="Laing W."/>
            <person name="Kirk R."/>
            <person name="Chen X."/>
            <person name="Wood M."/>
            <person name="Montefiori M."/>
            <person name="Brummell D."/>
            <person name="Schwinn K."/>
            <person name="Catanach A."/>
            <person name="Fullerton C."/>
            <person name="Li D."/>
            <person name="Meiyalaghan S."/>
            <person name="Nieuwenhuizen N."/>
            <person name="Read N."/>
            <person name="Prakash R."/>
            <person name="Hunter D."/>
            <person name="Zhang H."/>
            <person name="Mckenzie M."/>
            <person name="Knabel M."/>
            <person name="Harris A."/>
            <person name="Allan A."/>
            <person name="Chen A."/>
            <person name="Janssen B."/>
            <person name="Plunkett B."/>
            <person name="Dwamena C."/>
            <person name="Voogd C."/>
            <person name="Leif D."/>
            <person name="Lafferty D."/>
            <person name="Souleyre E."/>
            <person name="Varkonyi-Gasic E."/>
            <person name="Gambi F."/>
            <person name="Hanley J."/>
            <person name="Yao J.-L."/>
            <person name="Cheung J."/>
            <person name="David K."/>
            <person name="Warren B."/>
            <person name="Marsh K."/>
            <person name="Snowden K."/>
            <person name="Lin-Wang K."/>
            <person name="Brian L."/>
            <person name="Martinez-Sanchez M."/>
            <person name="Wang M."/>
            <person name="Ileperuma N."/>
            <person name="Macnee N."/>
            <person name="Campin R."/>
            <person name="Mcatee P."/>
            <person name="Drummond R."/>
            <person name="Espley R."/>
            <person name="Ireland H."/>
            <person name="Wu R."/>
            <person name="Atkinson R."/>
            <person name="Karunairetnam S."/>
            <person name="Bulley S."/>
            <person name="Chunkath S."/>
            <person name="Hanley Z."/>
            <person name="Storey R."/>
            <person name="Thrimawithana A."/>
            <person name="Thomson S."/>
            <person name="David C."/>
            <person name="Testolin R."/>
        </authorList>
    </citation>
    <scope>NUCLEOTIDE SEQUENCE [LARGE SCALE GENOMIC DNA]</scope>
    <source>
        <strain evidence="12">cv. Red5</strain>
        <tissue evidence="11">Young leaf</tissue>
    </source>
</reference>
<dbReference type="Proteomes" id="UP000241394">
    <property type="component" value="Chromosome LG18"/>
</dbReference>
<evidence type="ECO:0000313" key="11">
    <source>
        <dbReference type="EMBL" id="PSS04212.1"/>
    </source>
</evidence>
<dbReference type="InterPro" id="IPR023395">
    <property type="entry name" value="MCP_dom_sf"/>
</dbReference>
<dbReference type="SUPFAM" id="SSF103506">
    <property type="entry name" value="Mitochondrial carrier"/>
    <property type="match status" value="1"/>
</dbReference>
<evidence type="ECO:0000256" key="3">
    <source>
        <dbReference type="ARBA" id="ARBA00022448"/>
    </source>
</evidence>
<evidence type="ECO:0000256" key="8">
    <source>
        <dbReference type="PROSITE-ProRule" id="PRU00282"/>
    </source>
</evidence>
<dbReference type="AlphaFoldDB" id="A0A2R6Q8H5"/>
<accession>A0A2R6Q8H5</accession>
<feature type="repeat" description="Solcar" evidence="8">
    <location>
        <begin position="64"/>
        <end position="148"/>
    </location>
</feature>
<dbReference type="GO" id="GO:0015093">
    <property type="term" value="F:ferrous iron transmembrane transporter activity"/>
    <property type="evidence" value="ECO:0007669"/>
    <property type="project" value="TreeGrafter"/>
</dbReference>
<feature type="transmembrane region" description="Helical" evidence="10">
    <location>
        <begin position="197"/>
        <end position="216"/>
    </location>
</feature>
<comment type="similarity">
    <text evidence="2 9">Belongs to the mitochondrial carrier (TC 2.A.29) family.</text>
</comment>
<evidence type="ECO:0000256" key="5">
    <source>
        <dbReference type="ARBA" id="ARBA00022989"/>
    </source>
</evidence>
<dbReference type="Gene3D" id="1.50.40.10">
    <property type="entry name" value="Mitochondrial carrier domain"/>
    <property type="match status" value="1"/>
</dbReference>
<feature type="transmembrane region" description="Helical" evidence="10">
    <location>
        <begin position="162"/>
        <end position="185"/>
    </location>
</feature>
<evidence type="ECO:0000256" key="7">
    <source>
        <dbReference type="ARBA" id="ARBA00023136"/>
    </source>
</evidence>
<evidence type="ECO:0000256" key="9">
    <source>
        <dbReference type="RuleBase" id="RU000488"/>
    </source>
</evidence>
<keyword evidence="7 8" id="KW-0472">Membrane</keyword>
<dbReference type="GO" id="GO:0048250">
    <property type="term" value="P:iron import into the mitochondrion"/>
    <property type="evidence" value="ECO:0007669"/>
    <property type="project" value="TreeGrafter"/>
</dbReference>
<dbReference type="OrthoDB" id="276989at2759"/>
<keyword evidence="4 8" id="KW-0812">Transmembrane</keyword>
<evidence type="ECO:0000256" key="1">
    <source>
        <dbReference type="ARBA" id="ARBA00004225"/>
    </source>
</evidence>
<reference evidence="12" key="2">
    <citation type="journal article" date="2018" name="BMC Genomics">
        <title>A manually annotated Actinidia chinensis var. chinensis (kiwifruit) genome highlights the challenges associated with draft genomes and gene prediction in plants.</title>
        <authorList>
            <person name="Pilkington S.M."/>
            <person name="Crowhurst R."/>
            <person name="Hilario E."/>
            <person name="Nardozza S."/>
            <person name="Fraser L."/>
            <person name="Peng Y."/>
            <person name="Gunaseelan K."/>
            <person name="Simpson R."/>
            <person name="Tahir J."/>
            <person name="Deroles S.C."/>
            <person name="Templeton K."/>
            <person name="Luo Z."/>
            <person name="Davy M."/>
            <person name="Cheng C."/>
            <person name="McNeilage M."/>
            <person name="Scaglione D."/>
            <person name="Liu Y."/>
            <person name="Zhang Q."/>
            <person name="Datson P."/>
            <person name="De Silva N."/>
            <person name="Gardiner S.E."/>
            <person name="Bassett H."/>
            <person name="Chagne D."/>
            <person name="McCallum J."/>
            <person name="Dzierzon H."/>
            <person name="Deng C."/>
            <person name="Wang Y.Y."/>
            <person name="Barron L."/>
            <person name="Manako K."/>
            <person name="Bowen J."/>
            <person name="Foster T.M."/>
            <person name="Erridge Z.A."/>
            <person name="Tiffin H."/>
            <person name="Waite C.N."/>
            <person name="Davies K.M."/>
            <person name="Grierson E.P."/>
            <person name="Laing W.A."/>
            <person name="Kirk R."/>
            <person name="Chen X."/>
            <person name="Wood M."/>
            <person name="Montefiori M."/>
            <person name="Brummell D.A."/>
            <person name="Schwinn K.E."/>
            <person name="Catanach A."/>
            <person name="Fullerton C."/>
            <person name="Li D."/>
            <person name="Meiyalaghan S."/>
            <person name="Nieuwenhuizen N."/>
            <person name="Read N."/>
            <person name="Prakash R."/>
            <person name="Hunter D."/>
            <person name="Zhang H."/>
            <person name="McKenzie M."/>
            <person name="Knabel M."/>
            <person name="Harris A."/>
            <person name="Allan A.C."/>
            <person name="Gleave A."/>
            <person name="Chen A."/>
            <person name="Janssen B.J."/>
            <person name="Plunkett B."/>
            <person name="Ampomah-Dwamena C."/>
            <person name="Voogd C."/>
            <person name="Leif D."/>
            <person name="Lafferty D."/>
            <person name="Souleyre E.J.F."/>
            <person name="Varkonyi-Gasic E."/>
            <person name="Gambi F."/>
            <person name="Hanley J."/>
            <person name="Yao J.L."/>
            <person name="Cheung J."/>
            <person name="David K.M."/>
            <person name="Warren B."/>
            <person name="Marsh K."/>
            <person name="Snowden K.C."/>
            <person name="Lin-Wang K."/>
            <person name="Brian L."/>
            <person name="Martinez-Sanchez M."/>
            <person name="Wang M."/>
            <person name="Ileperuma N."/>
            <person name="Macnee N."/>
            <person name="Campin R."/>
            <person name="McAtee P."/>
            <person name="Drummond R.S.M."/>
            <person name="Espley R.V."/>
            <person name="Ireland H.S."/>
            <person name="Wu R."/>
            <person name="Atkinson R.G."/>
            <person name="Karunairetnam S."/>
            <person name="Bulley S."/>
            <person name="Chunkath S."/>
            <person name="Hanley Z."/>
            <person name="Storey R."/>
            <person name="Thrimawithana A.H."/>
            <person name="Thomson S."/>
            <person name="David C."/>
            <person name="Testolin R."/>
            <person name="Huang H."/>
            <person name="Hellens R.P."/>
            <person name="Schaffer R.J."/>
        </authorList>
    </citation>
    <scope>NUCLEOTIDE SEQUENCE [LARGE SCALE GENOMIC DNA]</scope>
    <source>
        <strain evidence="12">cv. Red5</strain>
    </source>
</reference>
<feature type="transmembrane region" description="Helical" evidence="10">
    <location>
        <begin position="120"/>
        <end position="142"/>
    </location>
</feature>
<dbReference type="InterPro" id="IPR018108">
    <property type="entry name" value="MCP_transmembrane"/>
</dbReference>
<dbReference type="GO" id="GO:0031966">
    <property type="term" value="C:mitochondrial membrane"/>
    <property type="evidence" value="ECO:0007669"/>
    <property type="project" value="UniProtKB-SubCell"/>
</dbReference>
<sequence>MIAAVPSGAAYPPLHFGRFIASIVRSEGPMGLYRGINAMGLGAVPAQAVYFSVYELCQQSFGGNGPGHHAAAGVVATPASDAVLTPMDVVKHRLQLRWSPYGGIKDCAVRMFREEGIRAFYALCKTTIVMNAPFTVVHFSTYEAMKKVLGEVSPENARDERVVVHLTAGGAAGALASAVTTPLDVMKTRLQCQVHIANFNVTFAFWFCSVNLFFFLSF</sequence>
<keyword evidence="12" id="KW-1185">Reference proteome</keyword>
<organism evidence="11 12">
    <name type="scientific">Actinidia chinensis var. chinensis</name>
    <name type="common">Chinese soft-hair kiwi</name>
    <dbReference type="NCBI Taxonomy" id="1590841"/>
    <lineage>
        <taxon>Eukaryota</taxon>
        <taxon>Viridiplantae</taxon>
        <taxon>Streptophyta</taxon>
        <taxon>Embryophyta</taxon>
        <taxon>Tracheophyta</taxon>
        <taxon>Spermatophyta</taxon>
        <taxon>Magnoliopsida</taxon>
        <taxon>eudicotyledons</taxon>
        <taxon>Gunneridae</taxon>
        <taxon>Pentapetalae</taxon>
        <taxon>asterids</taxon>
        <taxon>Ericales</taxon>
        <taxon>Actinidiaceae</taxon>
        <taxon>Actinidia</taxon>
    </lineage>
</organism>
<protein>
    <submittedName>
        <fullName evidence="11">Mitoferrin like</fullName>
    </submittedName>
</protein>
<evidence type="ECO:0000256" key="6">
    <source>
        <dbReference type="ARBA" id="ARBA00023128"/>
    </source>
</evidence>
<dbReference type="PANTHER" id="PTHR45758:SF4">
    <property type="entry name" value="MITOFERRIN-1"/>
    <property type="match status" value="1"/>
</dbReference>
<gene>
    <name evidence="11" type="ORF">CEY00_Acc20053</name>
</gene>
<dbReference type="Pfam" id="PF00153">
    <property type="entry name" value="Mito_carr"/>
    <property type="match status" value="3"/>
</dbReference>
<feature type="repeat" description="Solcar" evidence="8">
    <location>
        <begin position="1"/>
        <end position="60"/>
    </location>
</feature>
<dbReference type="STRING" id="1590841.A0A2R6Q8H5"/>
<keyword evidence="3 9" id="KW-0813">Transport</keyword>
<evidence type="ECO:0000256" key="2">
    <source>
        <dbReference type="ARBA" id="ARBA00006375"/>
    </source>
</evidence>
<evidence type="ECO:0000256" key="10">
    <source>
        <dbReference type="SAM" id="Phobius"/>
    </source>
</evidence>
<comment type="caution">
    <text evidence="11">The sequence shown here is derived from an EMBL/GenBank/DDBJ whole genome shotgun (WGS) entry which is preliminary data.</text>
</comment>
<dbReference type="Gramene" id="PSS04212">
    <property type="protein sequence ID" value="PSS04212"/>
    <property type="gene ID" value="CEY00_Acc20053"/>
</dbReference>
<proteinExistence type="inferred from homology"/>
<keyword evidence="6" id="KW-0496">Mitochondrion</keyword>
<evidence type="ECO:0000313" key="12">
    <source>
        <dbReference type="Proteomes" id="UP000241394"/>
    </source>
</evidence>
<dbReference type="EMBL" id="NKQK01000018">
    <property type="protein sequence ID" value="PSS04212.1"/>
    <property type="molecule type" value="Genomic_DNA"/>
</dbReference>